<keyword evidence="2 5" id="KW-0813">Transport</keyword>
<feature type="chain" id="PRO_5044994014" description="Maltodextrin-binding protein" evidence="5">
    <location>
        <begin position="23"/>
        <end position="394"/>
    </location>
</feature>
<sequence length="394" mass="42012">MKCGVRALALGVLVACSAPAMAWEKGKLLIWVGDDRAAKGMRKIAASYTQKTGIKVVVEVPENPTGAFEAAMASGNGPDVFMWPHDRIGEWSAHGWLASLAVTQTLKGNIVQVAWDGVTSKGKVWAYPVAVEALSLVYNKTLVATPPKSFEEIPALNAGLKAKGVAAIGWEVNNPYFSWPLLASNGGYVFRRDLLGNYEPKNTGVNHPGAVQGADVLQKLVKTGVLNASQQTGDVEAAMKGGKLAMMLTGPWAWEGLSKAGVKFGIAPIPSLNGQPASPFVGVLGAMITAKSPNREAAVQLLEQHLLPAEGLLAFNKERPLGIPASKEIFWDFYADPQIRQAMESVFSGKPMPNNPEMQYFWKNLGGALQDITINGRKPKDALDAAAKNIANGV</sequence>
<accession>A0ABX7MCF8</accession>
<organism evidence="6 7">
    <name type="scientific">Niveibacterium microcysteis</name>
    <dbReference type="NCBI Taxonomy" id="2811415"/>
    <lineage>
        <taxon>Bacteria</taxon>
        <taxon>Pseudomonadati</taxon>
        <taxon>Pseudomonadota</taxon>
        <taxon>Betaproteobacteria</taxon>
        <taxon>Rhodocyclales</taxon>
        <taxon>Rhodocyclaceae</taxon>
        <taxon>Niveibacterium</taxon>
    </lineage>
</organism>
<dbReference type="PRINTS" id="PR00181">
    <property type="entry name" value="MALTOSEBP"/>
</dbReference>
<reference evidence="6 7" key="1">
    <citation type="submission" date="2021-02" db="EMBL/GenBank/DDBJ databases">
        <title>Niveibacterium changnyeongensis HC41.</title>
        <authorList>
            <person name="Kang M."/>
        </authorList>
    </citation>
    <scope>NUCLEOTIDE SEQUENCE [LARGE SCALE GENOMIC DNA]</scope>
    <source>
        <strain evidence="6 7">HC41</strain>
    </source>
</reference>
<dbReference type="InterPro" id="IPR006059">
    <property type="entry name" value="SBP"/>
</dbReference>
<keyword evidence="5" id="KW-0574">Periplasm</keyword>
<dbReference type="InterPro" id="IPR006060">
    <property type="entry name" value="Maltose/Cyclodextrin-bd"/>
</dbReference>
<evidence type="ECO:0000313" key="7">
    <source>
        <dbReference type="Proteomes" id="UP000663570"/>
    </source>
</evidence>
<comment type="similarity">
    <text evidence="1 5">Belongs to the bacterial solute-binding protein 1 family.</text>
</comment>
<name>A0ABX7MCF8_9RHOO</name>
<comment type="subcellular location">
    <subcellularLocation>
        <location evidence="5">Periplasm</location>
    </subcellularLocation>
</comment>
<evidence type="ECO:0000313" key="6">
    <source>
        <dbReference type="EMBL" id="QSI79154.1"/>
    </source>
</evidence>
<keyword evidence="4 5" id="KW-0732">Signal</keyword>
<evidence type="ECO:0000256" key="4">
    <source>
        <dbReference type="ARBA" id="ARBA00022729"/>
    </source>
</evidence>
<dbReference type="PANTHER" id="PTHR30061:SF50">
    <property type="entry name" value="MALTOSE_MALTODEXTRIN-BINDING PERIPLASMIC PROTEIN"/>
    <property type="match status" value="1"/>
</dbReference>
<evidence type="ECO:0000256" key="3">
    <source>
        <dbReference type="ARBA" id="ARBA00022597"/>
    </source>
</evidence>
<evidence type="ECO:0000256" key="2">
    <source>
        <dbReference type="ARBA" id="ARBA00022448"/>
    </source>
</evidence>
<feature type="signal peptide" evidence="5">
    <location>
        <begin position="1"/>
        <end position="22"/>
    </location>
</feature>
<dbReference type="Proteomes" id="UP000663570">
    <property type="component" value="Chromosome"/>
</dbReference>
<evidence type="ECO:0000256" key="5">
    <source>
        <dbReference type="RuleBase" id="RU365005"/>
    </source>
</evidence>
<keyword evidence="3 5" id="KW-0762">Sugar transport</keyword>
<protein>
    <recommendedName>
        <fullName evidence="5">Maltodextrin-binding protein</fullName>
    </recommendedName>
</protein>
<proteinExistence type="inferred from homology"/>
<comment type="function">
    <text evidence="5">Part of the ABC transporter complex MalEFGK involved in maltose/maltodextrin import. Binds maltose and higher maltodextrins.</text>
</comment>
<dbReference type="Pfam" id="PF01547">
    <property type="entry name" value="SBP_bac_1"/>
    <property type="match status" value="1"/>
</dbReference>
<dbReference type="SUPFAM" id="SSF53850">
    <property type="entry name" value="Periplasmic binding protein-like II"/>
    <property type="match status" value="1"/>
</dbReference>
<dbReference type="NCBIfam" id="NF007011">
    <property type="entry name" value="PRK09474.1"/>
    <property type="match status" value="1"/>
</dbReference>
<evidence type="ECO:0000256" key="1">
    <source>
        <dbReference type="ARBA" id="ARBA00008520"/>
    </source>
</evidence>
<dbReference type="PANTHER" id="PTHR30061">
    <property type="entry name" value="MALTOSE-BINDING PERIPLASMIC PROTEIN"/>
    <property type="match status" value="1"/>
</dbReference>
<gene>
    <name evidence="6" type="primary">malE</name>
    <name evidence="6" type="ORF">JY500_07280</name>
</gene>
<keyword evidence="7" id="KW-1185">Reference proteome</keyword>
<dbReference type="EMBL" id="CP071060">
    <property type="protein sequence ID" value="QSI79154.1"/>
    <property type="molecule type" value="Genomic_DNA"/>
</dbReference>
<dbReference type="Gene3D" id="3.40.190.10">
    <property type="entry name" value="Periplasmic binding protein-like II"/>
    <property type="match status" value="2"/>
</dbReference>